<dbReference type="Proteomes" id="UP001162834">
    <property type="component" value="Chromosome"/>
</dbReference>
<accession>A0A9E6XXW5</accession>
<evidence type="ECO:0008006" key="4">
    <source>
        <dbReference type="Google" id="ProtNLM"/>
    </source>
</evidence>
<name>A0A9E6XXW5_9ACTN</name>
<protein>
    <recommendedName>
        <fullName evidence="4">HAD family hydrolase</fullName>
    </recommendedName>
</protein>
<dbReference type="InterPro" id="IPR050571">
    <property type="entry name" value="Class-IV_PLP-Dep_Aminotrnsfr"/>
</dbReference>
<comment type="similarity">
    <text evidence="1">Belongs to the class-IV pyridoxal-phosphate-dependent aminotransferase family.</text>
</comment>
<dbReference type="EMBL" id="CP087164">
    <property type="protein sequence ID" value="UGS36504.1"/>
    <property type="molecule type" value="Genomic_DNA"/>
</dbReference>
<keyword evidence="3" id="KW-1185">Reference proteome</keyword>
<evidence type="ECO:0000313" key="2">
    <source>
        <dbReference type="EMBL" id="UGS36504.1"/>
    </source>
</evidence>
<dbReference type="SUPFAM" id="SSF52540">
    <property type="entry name" value="P-loop containing nucleoside triphosphate hydrolases"/>
    <property type="match status" value="1"/>
</dbReference>
<dbReference type="KEGG" id="sbae:DSM104329_02910"/>
<reference evidence="2" key="1">
    <citation type="journal article" date="2022" name="Int. J. Syst. Evol. Microbiol.">
        <title>Pseudomonas aegrilactucae sp. nov. and Pseudomonas morbosilactucae sp. nov., pathogens causing bacterial rot of lettuce in Japan.</title>
        <authorList>
            <person name="Sawada H."/>
            <person name="Fujikawa T."/>
            <person name="Satou M."/>
        </authorList>
    </citation>
    <scope>NUCLEOTIDE SEQUENCE</scope>
    <source>
        <strain evidence="2">0166_1</strain>
    </source>
</reference>
<evidence type="ECO:0000313" key="3">
    <source>
        <dbReference type="Proteomes" id="UP001162834"/>
    </source>
</evidence>
<dbReference type="PANTHER" id="PTHR42743:SF11">
    <property type="entry name" value="AMINODEOXYCHORISMATE LYASE"/>
    <property type="match status" value="1"/>
</dbReference>
<dbReference type="InterPro" id="IPR027417">
    <property type="entry name" value="P-loop_NTPase"/>
</dbReference>
<dbReference type="PANTHER" id="PTHR42743">
    <property type="entry name" value="AMINO-ACID AMINOTRANSFERASE"/>
    <property type="match status" value="1"/>
</dbReference>
<dbReference type="AlphaFoldDB" id="A0A9E6XXW5"/>
<dbReference type="GO" id="GO:0019752">
    <property type="term" value="P:carboxylic acid metabolic process"/>
    <property type="evidence" value="ECO:0007669"/>
    <property type="project" value="TreeGrafter"/>
</dbReference>
<dbReference type="RefSeq" id="WP_259310574.1">
    <property type="nucleotide sequence ID" value="NZ_CP087164.1"/>
</dbReference>
<proteinExistence type="inferred from homology"/>
<organism evidence="2 3">
    <name type="scientific">Capillimicrobium parvum</name>
    <dbReference type="NCBI Taxonomy" id="2884022"/>
    <lineage>
        <taxon>Bacteria</taxon>
        <taxon>Bacillati</taxon>
        <taxon>Actinomycetota</taxon>
        <taxon>Thermoleophilia</taxon>
        <taxon>Solirubrobacterales</taxon>
        <taxon>Capillimicrobiaceae</taxon>
        <taxon>Capillimicrobium</taxon>
    </lineage>
</organism>
<gene>
    <name evidence="2" type="ORF">DSM104329_02910</name>
</gene>
<evidence type="ECO:0000256" key="1">
    <source>
        <dbReference type="ARBA" id="ARBA00009320"/>
    </source>
</evidence>
<sequence>MTDAEARVTPVTRVAMWSGPRNISTAMMRSFENRPDTVVVDEPLYAAYLARTGIDHPAREEVVASQPTDLAEAIAALSAPLPGAVRVHYAKHMTHHVSDDMDLGWTLAFRNVMLIRDPAEVVASYVRARETCEPEDIGLPQQEWLVRLWDEHGVPPPVIDAGEFLRAPEAHLRWLCDWLEIPFTDRMLSWPAGPRESDGVWAPHWYAAVWASTGFELWRPRAIELSDHDAAVADACRPAYEMLRARRVRIQ</sequence>
<dbReference type="Gene3D" id="3.40.50.300">
    <property type="entry name" value="P-loop containing nucleotide triphosphate hydrolases"/>
    <property type="match status" value="1"/>
</dbReference>
<dbReference type="Pfam" id="PF19798">
    <property type="entry name" value="Sulfotransfer_5"/>
    <property type="match status" value="1"/>
</dbReference>